<keyword evidence="6" id="KW-0007">Acetylation</keyword>
<dbReference type="Gene3D" id="3.20.20.140">
    <property type="entry name" value="Metal-dependent hydrolases"/>
    <property type="match status" value="1"/>
</dbReference>
<reference evidence="13" key="1">
    <citation type="submission" date="2025-08" db="UniProtKB">
        <authorList>
            <consortium name="Ensembl"/>
        </authorList>
    </citation>
    <scope>IDENTIFICATION</scope>
</reference>
<evidence type="ECO:0000256" key="2">
    <source>
        <dbReference type="ARBA" id="ARBA00007331"/>
    </source>
</evidence>
<keyword evidence="3" id="KW-0698">rRNA processing</keyword>
<dbReference type="SUPFAM" id="SSF89550">
    <property type="entry name" value="PHP domain-like"/>
    <property type="match status" value="1"/>
</dbReference>
<evidence type="ECO:0000256" key="5">
    <source>
        <dbReference type="ARBA" id="ARBA00022694"/>
    </source>
</evidence>
<dbReference type="AlphaFoldDB" id="A0A8C7H4S0"/>
<evidence type="ECO:0000256" key="11">
    <source>
        <dbReference type="ARBA" id="ARBA00075070"/>
    </source>
</evidence>
<evidence type="ECO:0000313" key="14">
    <source>
        <dbReference type="Proteomes" id="UP000694557"/>
    </source>
</evidence>
<protein>
    <recommendedName>
        <fullName evidence="10">Ribonuclease P protein subunit p30</fullName>
    </recommendedName>
    <alternativeName>
        <fullName evidence="11">RNase P subunit 2</fullName>
    </alternativeName>
</protein>
<dbReference type="FunFam" id="3.20.20.140:FF:000031">
    <property type="entry name" value="ribonuclease P protein subunit p30"/>
    <property type="match status" value="1"/>
</dbReference>
<feature type="region of interest" description="Disordered" evidence="12">
    <location>
        <begin position="262"/>
        <end position="288"/>
    </location>
</feature>
<dbReference type="GO" id="GO:0006364">
    <property type="term" value="P:rRNA processing"/>
    <property type="evidence" value="ECO:0007669"/>
    <property type="project" value="UniProtKB-KW"/>
</dbReference>
<dbReference type="GO" id="GO:0003723">
    <property type="term" value="F:RNA binding"/>
    <property type="evidence" value="ECO:0007669"/>
    <property type="project" value="TreeGrafter"/>
</dbReference>
<evidence type="ECO:0000313" key="13">
    <source>
        <dbReference type="Ensembl" id="ENSOKIP00005052173.1"/>
    </source>
</evidence>
<keyword evidence="5" id="KW-0819">tRNA processing</keyword>
<name>A0A8C7H4S0_ONCKI</name>
<dbReference type="GO" id="GO:0005655">
    <property type="term" value="C:nucleolar ribonuclease P complex"/>
    <property type="evidence" value="ECO:0007669"/>
    <property type="project" value="TreeGrafter"/>
</dbReference>
<dbReference type="InterPro" id="IPR016195">
    <property type="entry name" value="Pol/histidinol_Pase-like"/>
</dbReference>
<evidence type="ECO:0000256" key="9">
    <source>
        <dbReference type="ARBA" id="ARBA00065838"/>
    </source>
</evidence>
<evidence type="ECO:0000256" key="10">
    <source>
        <dbReference type="ARBA" id="ARBA00068480"/>
    </source>
</evidence>
<sequence>MREKNNFLSHKAFRVNSRGNMAVFMDLNISYTTDKKRLQSVIETAAHLGYSTVAINYVVDLEQNKQEIGKPTCVSELFETFPIVQGKSRPIKVLNRLTVVASRAAHFKPLREYKAYDLVAAYPKTEKLFHAACMEFTIDIICVAATEKQPFFFKRSSVNGAIERGVFFEIRYTPAIRGSTMRRHTIANALNLMEACKGKNVIVTSGAEKPLELRGPYDIANLGLLFGLSDEDGKAAISTNCRAVHLHGETRKTALGIVHSMKNERPLTERQEEEDVPVSKRAKIEMAQ</sequence>
<dbReference type="Proteomes" id="UP000694557">
    <property type="component" value="Unassembled WGS sequence"/>
</dbReference>
<dbReference type="PANTHER" id="PTHR13031">
    <property type="entry name" value="RIBONUCLEASE P SUBUNIT P30"/>
    <property type="match status" value="1"/>
</dbReference>
<proteinExistence type="inferred from homology"/>
<keyword evidence="14" id="KW-1185">Reference proteome</keyword>
<evidence type="ECO:0000256" key="3">
    <source>
        <dbReference type="ARBA" id="ARBA00022552"/>
    </source>
</evidence>
<dbReference type="Pfam" id="PF01876">
    <property type="entry name" value="RNase_P_p30"/>
    <property type="match status" value="1"/>
</dbReference>
<organism evidence="13 14">
    <name type="scientific">Oncorhynchus kisutch</name>
    <name type="common">Coho salmon</name>
    <name type="synonym">Salmo kisutch</name>
    <dbReference type="NCBI Taxonomy" id="8019"/>
    <lineage>
        <taxon>Eukaryota</taxon>
        <taxon>Metazoa</taxon>
        <taxon>Chordata</taxon>
        <taxon>Craniata</taxon>
        <taxon>Vertebrata</taxon>
        <taxon>Euteleostomi</taxon>
        <taxon>Actinopterygii</taxon>
        <taxon>Neopterygii</taxon>
        <taxon>Teleostei</taxon>
        <taxon>Protacanthopterygii</taxon>
        <taxon>Salmoniformes</taxon>
        <taxon>Salmonidae</taxon>
        <taxon>Salmoninae</taxon>
        <taxon>Oncorhynchus</taxon>
    </lineage>
</organism>
<dbReference type="InterPro" id="IPR002738">
    <property type="entry name" value="RNase_P_p30"/>
</dbReference>
<evidence type="ECO:0000256" key="6">
    <source>
        <dbReference type="ARBA" id="ARBA00022990"/>
    </source>
</evidence>
<gene>
    <name evidence="13" type="primary">RPP30</name>
    <name evidence="13" type="synonym">LOC109870460</name>
</gene>
<comment type="subunit">
    <text evidence="9">Component of nuclear RNase P and RNase MRP ribonucleoproteins. RNase P consists of a catalytic RNA moiety and about 10 protein subunits; POP1, POP4, POP5, POP7, RPP14, RPP21, RPP25, RPP30, RPP38 and RPP40. Within the RNase P complex, POP1, POP7 and RPP25 form the 'finger' subcomplex, POP5, RPP14, RPP40 and homodimeric RPP30 form the 'palm' subcomplex, and RPP21, POP4 and RPP38 form the 'wrist' subcomplex. All subunits of the RNase P complex interact with the catalytic RNA. Several subunits of RNase P are also part of the RNase MRP complex. RNase MRP consists of a catalytic RNA moiety and about 8 protein subunits; POP1, POP7, RPP25, RPP30, RPP38, RPP40 and possibly also POP4 and POP5.</text>
</comment>
<evidence type="ECO:0000256" key="12">
    <source>
        <dbReference type="SAM" id="MobiDB-lite"/>
    </source>
</evidence>
<comment type="subcellular location">
    <subcellularLocation>
        <location evidence="1">Nucleus</location>
        <location evidence="1">Nucleolus</location>
    </subcellularLocation>
</comment>
<dbReference type="GeneTree" id="ENSGT00390000000883"/>
<dbReference type="GO" id="GO:0008033">
    <property type="term" value="P:tRNA processing"/>
    <property type="evidence" value="ECO:0007669"/>
    <property type="project" value="UniProtKB-KW"/>
</dbReference>
<comment type="function">
    <text evidence="8">Component of ribonuclease P, a ribonucleoprotein complex that generates mature tRNA molecules by cleaving their 5'-ends. Also a component of the MRP ribonuclease complex, which cleaves pre-rRNA sequences.</text>
</comment>
<reference evidence="13" key="2">
    <citation type="submission" date="2025-09" db="UniProtKB">
        <authorList>
            <consortium name="Ensembl"/>
        </authorList>
    </citation>
    <scope>IDENTIFICATION</scope>
</reference>
<evidence type="ECO:0000256" key="8">
    <source>
        <dbReference type="ARBA" id="ARBA00053284"/>
    </source>
</evidence>
<dbReference type="PANTHER" id="PTHR13031:SF0">
    <property type="entry name" value="RIBONUCLEASE P PROTEIN SUBUNIT P30"/>
    <property type="match status" value="1"/>
</dbReference>
<keyword evidence="4" id="KW-0597">Phosphoprotein</keyword>
<evidence type="ECO:0000256" key="7">
    <source>
        <dbReference type="ARBA" id="ARBA00023242"/>
    </source>
</evidence>
<evidence type="ECO:0000256" key="4">
    <source>
        <dbReference type="ARBA" id="ARBA00022553"/>
    </source>
</evidence>
<comment type="similarity">
    <text evidence="2">Belongs to the eukaryotic/archaeal RNase P protein component 3 family.</text>
</comment>
<evidence type="ECO:0000256" key="1">
    <source>
        <dbReference type="ARBA" id="ARBA00004604"/>
    </source>
</evidence>
<keyword evidence="7" id="KW-0539">Nucleus</keyword>
<accession>A0A8C7H4S0</accession>
<dbReference type="Ensembl" id="ENSOKIT00005055101.1">
    <property type="protein sequence ID" value="ENSOKIP00005052173.1"/>
    <property type="gene ID" value="ENSOKIG00005021605.1"/>
</dbReference>